<name>A0A143FPY3_9CAUD</name>
<dbReference type="Gene3D" id="3.90.75.20">
    <property type="match status" value="1"/>
</dbReference>
<dbReference type="Pfam" id="PF07463">
    <property type="entry name" value="NUMOD4"/>
    <property type="match status" value="1"/>
</dbReference>
<keyword evidence="3" id="KW-0540">Nuclease</keyword>
<keyword evidence="4" id="KW-1185">Reference proteome</keyword>
<dbReference type="Pfam" id="PF13392">
    <property type="entry name" value="HNH_3"/>
    <property type="match status" value="1"/>
</dbReference>
<evidence type="ECO:0000313" key="4">
    <source>
        <dbReference type="Proteomes" id="UP000202443"/>
    </source>
</evidence>
<dbReference type="RefSeq" id="YP_009303805.1">
    <property type="nucleotide sequence ID" value="NC_031261.1"/>
</dbReference>
<keyword evidence="3" id="KW-0378">Hydrolase</keyword>
<dbReference type="InterPro" id="IPR044925">
    <property type="entry name" value="His-Me_finger_sf"/>
</dbReference>
<organism evidence="3 4">
    <name type="scientific">Mycobacterium phage Shipwreck</name>
    <dbReference type="NCBI Taxonomy" id="1821727"/>
    <lineage>
        <taxon>Viruses</taxon>
        <taxon>Duplodnaviria</taxon>
        <taxon>Heunggongvirae</taxon>
        <taxon>Uroviricota</taxon>
        <taxon>Caudoviricetes</taxon>
        <taxon>Pclasvirinae</taxon>
        <taxon>Fishburnevirus</taxon>
        <taxon>Fishburnevirus shipwreck</taxon>
    </lineage>
</organism>
<keyword evidence="3" id="KW-0255">Endonuclease</keyword>
<feature type="domain" description="NUMOD4" evidence="1">
    <location>
        <begin position="4"/>
        <end position="59"/>
    </location>
</feature>
<evidence type="ECO:0000259" key="2">
    <source>
        <dbReference type="Pfam" id="PF13392"/>
    </source>
</evidence>
<dbReference type="EMBL" id="KU985090">
    <property type="protein sequence ID" value="AMW63866.1"/>
    <property type="molecule type" value="Genomic_DNA"/>
</dbReference>
<feature type="domain" description="HNH nuclease" evidence="2">
    <location>
        <begin position="70"/>
        <end position="113"/>
    </location>
</feature>
<gene>
    <name evidence="3" type="primary">47</name>
    <name evidence="3" type="ORF">SEA_SHIPWRECK_47</name>
</gene>
<dbReference type="GO" id="GO:0004519">
    <property type="term" value="F:endonuclease activity"/>
    <property type="evidence" value="ECO:0007669"/>
    <property type="project" value="UniProtKB-KW"/>
</dbReference>
<dbReference type="KEGG" id="vg:29126004"/>
<dbReference type="SUPFAM" id="SSF54060">
    <property type="entry name" value="His-Me finger endonucleases"/>
    <property type="match status" value="1"/>
</dbReference>
<dbReference type="Proteomes" id="UP000202443">
    <property type="component" value="Segment"/>
</dbReference>
<reference evidence="3 4" key="1">
    <citation type="submission" date="2016-03" db="EMBL/GenBank/DDBJ databases">
        <authorList>
            <person name="Caplin A.S."/>
            <person name="Drennen C.R."/>
            <person name="Freehling G.E."/>
            <person name="Galaini A.J."/>
            <person name="Glynn R.A."/>
            <person name="Goodwin B.G."/>
            <person name="Jones M.D."/>
            <person name="Kaufman L."/>
            <person name="Kiladjian T."/>
            <person name="Lobo K.E."/>
            <person name="Luu T.H."/>
            <person name="Martin C.L."/>
            <person name="Pizzorno M.C."/>
            <person name="Quindlen K.J."/>
            <person name="Stowe E.L."/>
            <person name="Tolbert A.E."/>
            <person name="Vassallo B.G."/>
            <person name="Wimmer K.R."/>
            <person name="Buck G.A."/>
            <person name="Campbell R."/>
            <person name="Carvalho M.R."/>
            <person name="Duckworth R.A."/>
            <person name="Dunn T."/>
            <person name="Halpern C."/>
            <person name="Johnson A."/>
            <person name="Kiflezghi M.G."/>
            <person name="Lee V."/>
            <person name="Loviza R.A."/>
            <person name="Serrano M.G."/>
            <person name="Shah Z.V."/>
            <person name="Sharma K."/>
            <person name="Voegtly L.J."/>
            <person name="Walstead R."/>
            <person name="Wang Y.P."/>
            <person name="Bowman C.A."/>
            <person name="Russell D.A."/>
            <person name="Pope W.H."/>
            <person name="Jacobs-Sera D."/>
            <person name="Hendrix R.W."/>
            <person name="Hatfull G.F."/>
        </authorList>
    </citation>
    <scope>NUCLEOTIDE SEQUENCE [LARGE SCALE GENOMIC DNA]</scope>
</reference>
<dbReference type="InterPro" id="IPR003615">
    <property type="entry name" value="HNH_nuc"/>
</dbReference>
<protein>
    <submittedName>
        <fullName evidence="3">HNH endonuclease</fullName>
    </submittedName>
</protein>
<dbReference type="GO" id="GO:0016788">
    <property type="term" value="F:hydrolase activity, acting on ester bonds"/>
    <property type="evidence" value="ECO:0007669"/>
    <property type="project" value="InterPro"/>
</dbReference>
<sequence>MTYEKWLPVVGYEGRYEVSNQGRVRSVGRIVKIGENNRRIFGRILKLSRGSRYLYVGLSDDDGRVKRMNVHILVLTAFVGPCPEGMEALHGPGGSHDNSLANLRWDTRDENNRDLVRHSRHHYSRRTRCDKGHELKPRKRYGRESRYCPTCQRDAARQRKASA</sequence>
<dbReference type="OrthoDB" id="21336at10239"/>
<proteinExistence type="predicted"/>
<accession>A0A143FPY3</accession>
<dbReference type="InterPro" id="IPR010902">
    <property type="entry name" value="NUMOD4"/>
</dbReference>
<evidence type="ECO:0000259" key="1">
    <source>
        <dbReference type="Pfam" id="PF07463"/>
    </source>
</evidence>
<dbReference type="GeneID" id="29126004"/>
<evidence type="ECO:0000313" key="3">
    <source>
        <dbReference type="EMBL" id="AMW63866.1"/>
    </source>
</evidence>